<evidence type="ECO:0000313" key="3">
    <source>
        <dbReference type="Proteomes" id="UP000239872"/>
    </source>
</evidence>
<sequence>MIVVDSNIIFSALLNAESVFLSAISDSKYKFVSPYFLFVEIFKHKEKILKYTKISESELLVTLDSLLSNIQFVPVNIITLPSRQRAYDLCKDIDANDAPFVALALEFDGLLWTGDRKLVKGLREKGFNDFFQP</sequence>
<dbReference type="OrthoDB" id="799916at2"/>
<gene>
    <name evidence="2" type="ORF">CJD36_002100</name>
</gene>
<comment type="caution">
    <text evidence="2">The sequence shown here is derived from an EMBL/GenBank/DDBJ whole genome shotgun (WGS) entry which is preliminary data.</text>
</comment>
<dbReference type="Proteomes" id="UP000239872">
    <property type="component" value="Unassembled WGS sequence"/>
</dbReference>
<dbReference type="SUPFAM" id="SSF88723">
    <property type="entry name" value="PIN domain-like"/>
    <property type="match status" value="1"/>
</dbReference>
<protein>
    <recommendedName>
        <fullName evidence="1">PIN domain-containing protein</fullName>
    </recommendedName>
</protein>
<accession>A0A2S7T048</accession>
<evidence type="ECO:0000313" key="2">
    <source>
        <dbReference type="EMBL" id="PQJ12562.1"/>
    </source>
</evidence>
<keyword evidence="3" id="KW-1185">Reference proteome</keyword>
<name>A0A2S7T048_9BACT</name>
<feature type="domain" description="PIN" evidence="1">
    <location>
        <begin position="3"/>
        <end position="123"/>
    </location>
</feature>
<dbReference type="EMBL" id="PPSL01000001">
    <property type="protein sequence ID" value="PQJ12562.1"/>
    <property type="molecule type" value="Genomic_DNA"/>
</dbReference>
<dbReference type="CDD" id="cd09871">
    <property type="entry name" value="PIN_MtVapC28-VapC30-like"/>
    <property type="match status" value="1"/>
</dbReference>
<reference evidence="2 3" key="1">
    <citation type="submission" date="2018-01" db="EMBL/GenBank/DDBJ databases">
        <title>A novel member of the phylum Bacteroidetes isolated from glacier ice.</title>
        <authorList>
            <person name="Liu Q."/>
            <person name="Xin Y.-H."/>
        </authorList>
    </citation>
    <scope>NUCLEOTIDE SEQUENCE [LARGE SCALE GENOMIC DNA]</scope>
    <source>
        <strain evidence="2 3">RB1R16</strain>
    </source>
</reference>
<dbReference type="Gene3D" id="3.40.50.1010">
    <property type="entry name" value="5'-nuclease"/>
    <property type="match status" value="1"/>
</dbReference>
<dbReference type="RefSeq" id="WP_105037445.1">
    <property type="nucleotide sequence ID" value="NZ_PPSL01000001.1"/>
</dbReference>
<dbReference type="InterPro" id="IPR002716">
    <property type="entry name" value="PIN_dom"/>
</dbReference>
<evidence type="ECO:0000259" key="1">
    <source>
        <dbReference type="Pfam" id="PF10130"/>
    </source>
</evidence>
<dbReference type="Pfam" id="PF10130">
    <property type="entry name" value="PIN_2"/>
    <property type="match status" value="1"/>
</dbReference>
<dbReference type="AlphaFoldDB" id="A0A2S7T048"/>
<organism evidence="2 3">
    <name type="scientific">Flavipsychrobacter stenotrophus</name>
    <dbReference type="NCBI Taxonomy" id="2077091"/>
    <lineage>
        <taxon>Bacteria</taxon>
        <taxon>Pseudomonadati</taxon>
        <taxon>Bacteroidota</taxon>
        <taxon>Chitinophagia</taxon>
        <taxon>Chitinophagales</taxon>
        <taxon>Chitinophagaceae</taxon>
        <taxon>Flavipsychrobacter</taxon>
    </lineage>
</organism>
<dbReference type="InterPro" id="IPR029060">
    <property type="entry name" value="PIN-like_dom_sf"/>
</dbReference>
<proteinExistence type="predicted"/>